<evidence type="ECO:0000313" key="1">
    <source>
        <dbReference type="EMBL" id="CAA0110468.1"/>
    </source>
</evidence>
<gene>
    <name evidence="1" type="ORF">DPBNPPHM_01383</name>
</gene>
<name>A0A5S9Q6U2_9GAMM</name>
<dbReference type="EMBL" id="CACSII010000016">
    <property type="protein sequence ID" value="CAA0110468.1"/>
    <property type="molecule type" value="Genomic_DNA"/>
</dbReference>
<accession>A0A5S9Q6U2</accession>
<sequence>MNAFIDSTWSTVNNPIRAEALDKLYKFLPDATPTGKTD</sequence>
<organism evidence="1 2">
    <name type="scientific">BD1-7 clade bacterium</name>
    <dbReference type="NCBI Taxonomy" id="2029982"/>
    <lineage>
        <taxon>Bacteria</taxon>
        <taxon>Pseudomonadati</taxon>
        <taxon>Pseudomonadota</taxon>
        <taxon>Gammaproteobacteria</taxon>
        <taxon>Cellvibrionales</taxon>
        <taxon>Spongiibacteraceae</taxon>
        <taxon>BD1-7 clade</taxon>
    </lineage>
</organism>
<dbReference type="AlphaFoldDB" id="A0A5S9Q6U2"/>
<evidence type="ECO:0000313" key="2">
    <source>
        <dbReference type="Proteomes" id="UP000434580"/>
    </source>
</evidence>
<dbReference type="Proteomes" id="UP000434580">
    <property type="component" value="Unassembled WGS sequence"/>
</dbReference>
<reference evidence="1 2" key="1">
    <citation type="submission" date="2019-11" db="EMBL/GenBank/DDBJ databases">
        <authorList>
            <person name="Holert J."/>
        </authorList>
    </citation>
    <scope>NUCLEOTIDE SEQUENCE [LARGE SCALE GENOMIC DNA]</scope>
    <source>
        <strain evidence="1">BC5_2</strain>
    </source>
</reference>
<proteinExistence type="predicted"/>
<protein>
    <submittedName>
        <fullName evidence="1">Uncharacterized protein</fullName>
    </submittedName>
</protein>